<proteinExistence type="predicted"/>
<sequence>RKEISGNVFVAVLAVKQKSQADICQAHYINNEETARKGKAGGYVKRLTKPIYKQVLVPVP</sequence>
<evidence type="ECO:0000313" key="2">
    <source>
        <dbReference type="Proteomes" id="UP000265520"/>
    </source>
</evidence>
<organism evidence="1 2">
    <name type="scientific">Trifolium medium</name>
    <dbReference type="NCBI Taxonomy" id="97028"/>
    <lineage>
        <taxon>Eukaryota</taxon>
        <taxon>Viridiplantae</taxon>
        <taxon>Streptophyta</taxon>
        <taxon>Embryophyta</taxon>
        <taxon>Tracheophyta</taxon>
        <taxon>Spermatophyta</taxon>
        <taxon>Magnoliopsida</taxon>
        <taxon>eudicotyledons</taxon>
        <taxon>Gunneridae</taxon>
        <taxon>Pentapetalae</taxon>
        <taxon>rosids</taxon>
        <taxon>fabids</taxon>
        <taxon>Fabales</taxon>
        <taxon>Fabaceae</taxon>
        <taxon>Papilionoideae</taxon>
        <taxon>50 kb inversion clade</taxon>
        <taxon>NPAAA clade</taxon>
        <taxon>Hologalegina</taxon>
        <taxon>IRL clade</taxon>
        <taxon>Trifolieae</taxon>
        <taxon>Trifolium</taxon>
    </lineage>
</organism>
<reference evidence="1 2" key="1">
    <citation type="journal article" date="2018" name="Front. Plant Sci.">
        <title>Red Clover (Trifolium pratense) and Zigzag Clover (T. medium) - A Picture of Genomic Similarities and Differences.</title>
        <authorList>
            <person name="Dluhosova J."/>
            <person name="Istvanek J."/>
            <person name="Nedelnik J."/>
            <person name="Repkova J."/>
        </authorList>
    </citation>
    <scope>NUCLEOTIDE SEQUENCE [LARGE SCALE GENOMIC DNA]</scope>
    <source>
        <strain evidence="2">cv. 10/8</strain>
        <tissue evidence="1">Leaf</tissue>
    </source>
</reference>
<comment type="caution">
    <text evidence="1">The sequence shown here is derived from an EMBL/GenBank/DDBJ whole genome shotgun (WGS) entry which is preliminary data.</text>
</comment>
<evidence type="ECO:0000313" key="1">
    <source>
        <dbReference type="EMBL" id="MCH92608.1"/>
    </source>
</evidence>
<dbReference type="Proteomes" id="UP000265520">
    <property type="component" value="Unassembled WGS sequence"/>
</dbReference>
<keyword evidence="2" id="KW-1185">Reference proteome</keyword>
<accession>A0A392N0W7</accession>
<name>A0A392N0W7_9FABA</name>
<protein>
    <submittedName>
        <fullName evidence="1">Uncharacterized protein</fullName>
    </submittedName>
</protein>
<dbReference type="EMBL" id="LXQA010023053">
    <property type="protein sequence ID" value="MCH92608.1"/>
    <property type="molecule type" value="Genomic_DNA"/>
</dbReference>
<feature type="non-terminal residue" evidence="1">
    <location>
        <position position="1"/>
    </location>
</feature>
<gene>
    <name evidence="1" type="ORF">A2U01_0013548</name>
</gene>
<dbReference type="AlphaFoldDB" id="A0A392N0W7"/>